<comment type="pathway">
    <text evidence="2">Protein modification; protein glycosylation.</text>
</comment>
<dbReference type="Pfam" id="PF04922">
    <property type="entry name" value="DIE2_ALG10"/>
    <property type="match status" value="1"/>
</dbReference>
<evidence type="ECO:0000256" key="12">
    <source>
        <dbReference type="ARBA" id="ARBA00044727"/>
    </source>
</evidence>
<name>A0A1B6CLY3_9HEMI</name>
<feature type="transmembrane region" description="Helical" evidence="14">
    <location>
        <begin position="101"/>
        <end position="121"/>
    </location>
</feature>
<feature type="transmembrane region" description="Helical" evidence="14">
    <location>
        <begin position="402"/>
        <end position="418"/>
    </location>
</feature>
<evidence type="ECO:0000256" key="4">
    <source>
        <dbReference type="ARBA" id="ARBA00011967"/>
    </source>
</evidence>
<evidence type="ECO:0000256" key="13">
    <source>
        <dbReference type="ARBA" id="ARBA00048064"/>
    </source>
</evidence>
<dbReference type="PANTHER" id="PTHR12989">
    <property type="entry name" value="ALPHA-1,2-GLUCOSYLTRANSFERASE ALG10"/>
    <property type="match status" value="1"/>
</dbReference>
<comment type="catalytic activity">
    <reaction evidence="13">
        <text>an alpha-D-Glc-(1-&gt;3)-alpha-D-Glc-(1-&gt;3)-alpha-D-Man-(1-&gt;2)-alpha-D-Man-(1-&gt;2)-alpha-D-Man-(1-&gt;3)-[alpha-D-Man-(1-&gt;2)-alpha-D-Man-(1-&gt;3)-[alpha-D-Man-(1-&gt;2)-alpha-D-Man-(1-&gt;6)]-alpha-D-Man-(1-&gt;6)]-beta-D-Man-(1-&gt;4)-beta-D-GlcNAc-(1-&gt;4)-alpha-D-GlcNAc-diphospho-di-trans,poly-cis-dolichol + a di-trans,poly-cis-dolichyl beta-D-glucosyl phosphate = a alpha-D-Glc-(1-&gt;2)-alpha-D-Glc-(1-&gt;3)-alpha-D-Glc-(1-&gt;3)-alpha-D-Man-(1-&gt;2)-alpha-D-Man-(1-&gt;2)-alpha-D-Man-(1-&gt;3)-[alpha-D-Man-(1-&gt;2)-alpha-D-Man-(1-&gt;3)-[alpha-D-Man-(1-&gt;2)-alpha-D-Man-(1-&gt;6)]-alpha-D-Man-(1-&gt;6)]-beta-D-Man-(1-&gt;4)-beta-D-GlcNAc-(1-&gt;4)-alpha-D-GlcNAc-diphospho-di-trans,poly-cis-dolichol + a di-trans,poly-cis-dolichyl phosphate + H(+)</text>
        <dbReference type="Rhea" id="RHEA:29543"/>
        <dbReference type="Rhea" id="RHEA-COMP:19498"/>
        <dbReference type="Rhea" id="RHEA-COMP:19502"/>
        <dbReference type="Rhea" id="RHEA-COMP:19512"/>
        <dbReference type="Rhea" id="RHEA-COMP:19522"/>
        <dbReference type="ChEBI" id="CHEBI:15378"/>
        <dbReference type="ChEBI" id="CHEBI:57525"/>
        <dbReference type="ChEBI" id="CHEBI:57683"/>
        <dbReference type="ChEBI" id="CHEBI:132522"/>
        <dbReference type="ChEBI" id="CHEBI:132523"/>
        <dbReference type="EC" id="2.4.1.256"/>
    </reaction>
    <physiologicalReaction direction="left-to-right" evidence="13">
        <dbReference type="Rhea" id="RHEA:29544"/>
    </physiologicalReaction>
</comment>
<feature type="transmembrane region" description="Helical" evidence="14">
    <location>
        <begin position="330"/>
        <end position="353"/>
    </location>
</feature>
<feature type="transmembrane region" description="Helical" evidence="14">
    <location>
        <begin position="298"/>
        <end position="318"/>
    </location>
</feature>
<evidence type="ECO:0000256" key="3">
    <source>
        <dbReference type="ARBA" id="ARBA00010600"/>
    </source>
</evidence>
<evidence type="ECO:0000313" key="15">
    <source>
        <dbReference type="EMBL" id="JAS14385.1"/>
    </source>
</evidence>
<evidence type="ECO:0000256" key="7">
    <source>
        <dbReference type="ARBA" id="ARBA00022679"/>
    </source>
</evidence>
<dbReference type="EC" id="2.4.1.256" evidence="4 14"/>
<evidence type="ECO:0000256" key="6">
    <source>
        <dbReference type="ARBA" id="ARBA00022676"/>
    </source>
</evidence>
<dbReference type="PANTHER" id="PTHR12989:SF10">
    <property type="entry name" value="DOL-P-GLC:GLC(2)MAN(9)GLCNAC(2)-PP-DOL ALPHA-1,2-GLUCOSYLTRANSFERASE-RELATED"/>
    <property type="match status" value="1"/>
</dbReference>
<evidence type="ECO:0000256" key="11">
    <source>
        <dbReference type="ARBA" id="ARBA00023136"/>
    </source>
</evidence>
<dbReference type="EMBL" id="GEDC01022913">
    <property type="protein sequence ID" value="JAS14385.1"/>
    <property type="molecule type" value="Transcribed_RNA"/>
</dbReference>
<evidence type="ECO:0000256" key="14">
    <source>
        <dbReference type="PIRNR" id="PIRNR028810"/>
    </source>
</evidence>
<comment type="similarity">
    <text evidence="3 14">Belongs to the ALG10 glucosyltransferase family.</text>
</comment>
<dbReference type="AlphaFoldDB" id="A0A1B6CLY3"/>
<evidence type="ECO:0000256" key="9">
    <source>
        <dbReference type="ARBA" id="ARBA00022824"/>
    </source>
</evidence>
<keyword evidence="8 14" id="KW-0812">Transmembrane</keyword>
<dbReference type="GO" id="GO:0006488">
    <property type="term" value="P:dolichol-linked oligosaccharide biosynthetic process"/>
    <property type="evidence" value="ECO:0007669"/>
    <property type="project" value="UniProtKB-UniRule"/>
</dbReference>
<dbReference type="PIRSF" id="PIRSF028810">
    <property type="entry name" value="Alpha1_2_glucosyltferase_Alg10"/>
    <property type="match status" value="1"/>
</dbReference>
<comment type="caution">
    <text evidence="14">Lacks conserved residue(s) required for the propagation of feature annotation.</text>
</comment>
<comment type="subcellular location">
    <subcellularLocation>
        <location evidence="1">Endoplasmic reticulum membrane</location>
        <topology evidence="1">Multi-pass membrane protein</topology>
    </subcellularLocation>
</comment>
<accession>A0A1B6CLY3</accession>
<feature type="transmembrane region" description="Helical" evidence="14">
    <location>
        <begin position="133"/>
        <end position="157"/>
    </location>
</feature>
<organism evidence="15">
    <name type="scientific">Clastoptera arizonana</name>
    <name type="common">Arizona spittle bug</name>
    <dbReference type="NCBI Taxonomy" id="38151"/>
    <lineage>
        <taxon>Eukaryota</taxon>
        <taxon>Metazoa</taxon>
        <taxon>Ecdysozoa</taxon>
        <taxon>Arthropoda</taxon>
        <taxon>Hexapoda</taxon>
        <taxon>Insecta</taxon>
        <taxon>Pterygota</taxon>
        <taxon>Neoptera</taxon>
        <taxon>Paraneoptera</taxon>
        <taxon>Hemiptera</taxon>
        <taxon>Auchenorrhyncha</taxon>
        <taxon>Cercopoidea</taxon>
        <taxon>Clastopteridae</taxon>
        <taxon>Clastoptera</taxon>
    </lineage>
</organism>
<feature type="transmembrane region" description="Helical" evidence="14">
    <location>
        <begin position="177"/>
        <end position="210"/>
    </location>
</feature>
<keyword evidence="10 14" id="KW-1133">Transmembrane helix</keyword>
<evidence type="ECO:0000256" key="10">
    <source>
        <dbReference type="ARBA" id="ARBA00022989"/>
    </source>
</evidence>
<keyword evidence="7" id="KW-0808">Transferase</keyword>
<dbReference type="InterPro" id="IPR016900">
    <property type="entry name" value="Alg10"/>
</dbReference>
<evidence type="ECO:0000256" key="8">
    <source>
        <dbReference type="ARBA" id="ARBA00022692"/>
    </source>
</evidence>
<gene>
    <name evidence="15" type="ORF">g.3430</name>
</gene>
<reference evidence="15" key="1">
    <citation type="submission" date="2015-12" db="EMBL/GenBank/DDBJ databases">
        <title>De novo transcriptome assembly of four potential Pierce s Disease insect vectors from Arizona vineyards.</title>
        <authorList>
            <person name="Tassone E.E."/>
        </authorList>
    </citation>
    <scope>NUCLEOTIDE SEQUENCE</scope>
</reference>
<feature type="transmembrane region" description="Helical" evidence="14">
    <location>
        <begin position="12"/>
        <end position="32"/>
    </location>
</feature>
<proteinExistence type="inferred from homology"/>
<sequence length="478" mass="55949">MGKQPEYEKNLVFSTFCHLIACSFTSITLFLFNTIFNAQKTPFIDEVFHIPQAQKFCNGSFFEWDQKITTLPGLYLLSVGVLSPLSKLADTDLCSVYGLRAINFVVCVINFYLFYVLCNILQKNESNKDEVKWKYLVTALNLSIFPVLYFFTFLYYTDSLSTCLVLLSYVLHLQNKNYLSALIGFISVLVRQTNIVWLFLFAVDLVVEVLKAEAMKNRKKKLASDDETKFKYFEVLLSTVAETSKRGSYHISHLIGRIVGHTFPFTLLGLSFILFYIFNGGVVIGDRSAHTPVLNIPQLFYFAFFSTMLSLPLAVTHVKEFIHSVSSNKQYVFILFVISVIVVYECTHVHPYLLADNRHYTFYIWKRLYSNMLFKYLVIPVYLFGLFYIKSAIQHSHITFKIFFWFCVVLSIVPQKLLEFRYFIIPYILFRLQIQSATWFQLILEGVIYFFINAFTIYLFVIKTFYWVDSQEPQRIIW</sequence>
<evidence type="ECO:0000256" key="5">
    <source>
        <dbReference type="ARBA" id="ARBA00018512"/>
    </source>
</evidence>
<evidence type="ECO:0000256" key="2">
    <source>
        <dbReference type="ARBA" id="ARBA00004922"/>
    </source>
</evidence>
<protein>
    <recommendedName>
        <fullName evidence="5 14">Dol-P-Glc:Glc(2)Man(9)GlcNAc(2)-PP-Dol alpha-1,2-glucosyltransferase</fullName>
        <ecNumber evidence="4 14">2.4.1.256</ecNumber>
    </recommendedName>
</protein>
<dbReference type="GO" id="GO:0106073">
    <property type="term" value="F:dolichyl pyrophosphate Glc2Man9GlcNAc2 alpha-1,2-glucosyltransferase activity"/>
    <property type="evidence" value="ECO:0007669"/>
    <property type="project" value="UniProtKB-UniRule"/>
</dbReference>
<evidence type="ECO:0000256" key="1">
    <source>
        <dbReference type="ARBA" id="ARBA00004477"/>
    </source>
</evidence>
<keyword evidence="9" id="KW-0256">Endoplasmic reticulum</keyword>
<keyword evidence="11 14" id="KW-0472">Membrane</keyword>
<keyword evidence="6 14" id="KW-0328">Glycosyltransferase</keyword>
<feature type="transmembrane region" description="Helical" evidence="14">
    <location>
        <begin position="254"/>
        <end position="278"/>
    </location>
</feature>
<comment type="function">
    <text evidence="12">Dol-P-Glc:Glc(2)Man(9)GlcNAc(2)-PP-Dol alpha-1,2-glucosyltransferase that operates in the biosynthetic pathway of dolichol-linked oligosaccharides, the glycan precursors employed in protein asparagine (N)-glycosylation. The assembly of dolichol-linked oligosaccharides begins on the cytosolic side of the endoplasmic reticulum membrane and finishes in its lumen. The sequential addition of sugars to dolichol pyrophosphate produces dolichol-linked oligosaccharides containing fourteen sugars, including two GlcNAcs, nine mannoses and three glucoses. Once assembled, the oligosaccharide is transferred from the lipid to nascent proteins by oligosaccharyltransferases. In the lumen of the endoplasmic reticulum, adds the third and last glucose residue from dolichyl phosphate glucose (Dol-P-Glc) onto the lipid-linked oligosaccharide intermediate Glc(2)Man(9)GlcNAc(2)-PP-Dol to produce Glc(3)Man(9)GlcNAc(2)-PP-Dol.</text>
</comment>
<feature type="transmembrane region" description="Helical" evidence="14">
    <location>
        <begin position="373"/>
        <end position="390"/>
    </location>
</feature>
<feature type="transmembrane region" description="Helical" evidence="14">
    <location>
        <begin position="438"/>
        <end position="461"/>
    </location>
</feature>
<dbReference type="GO" id="GO:0005789">
    <property type="term" value="C:endoplasmic reticulum membrane"/>
    <property type="evidence" value="ECO:0007669"/>
    <property type="project" value="UniProtKB-SubCell"/>
</dbReference>